<dbReference type="PANTHER" id="PTHR43434:SF1">
    <property type="entry name" value="PHOSPHOGLYCOLATE PHOSPHATASE"/>
    <property type="match status" value="1"/>
</dbReference>
<comment type="catalytic activity">
    <reaction evidence="1">
        <text>2-phosphoglycolate + H2O = glycolate + phosphate</text>
        <dbReference type="Rhea" id="RHEA:14369"/>
        <dbReference type="ChEBI" id="CHEBI:15377"/>
        <dbReference type="ChEBI" id="CHEBI:29805"/>
        <dbReference type="ChEBI" id="CHEBI:43474"/>
        <dbReference type="ChEBI" id="CHEBI:58033"/>
        <dbReference type="EC" id="3.1.3.18"/>
    </reaction>
</comment>
<protein>
    <recommendedName>
        <fullName evidence="4">phosphoglycolate phosphatase</fullName>
        <ecNumber evidence="4">3.1.3.18</ecNumber>
    </recommendedName>
</protein>
<dbReference type="InterPro" id="IPR023198">
    <property type="entry name" value="PGP-like_dom2"/>
</dbReference>
<evidence type="ECO:0000256" key="1">
    <source>
        <dbReference type="ARBA" id="ARBA00000830"/>
    </source>
</evidence>
<accession>A0ABU3CTU7</accession>
<dbReference type="Pfam" id="PF13419">
    <property type="entry name" value="HAD_2"/>
    <property type="match status" value="1"/>
</dbReference>
<dbReference type="Proteomes" id="UP001248819">
    <property type="component" value="Unassembled WGS sequence"/>
</dbReference>
<evidence type="ECO:0000256" key="3">
    <source>
        <dbReference type="ARBA" id="ARBA00006171"/>
    </source>
</evidence>
<dbReference type="EMBL" id="JAVRHP010000023">
    <property type="protein sequence ID" value="MDT0649785.1"/>
    <property type="molecule type" value="Genomic_DNA"/>
</dbReference>
<dbReference type="SUPFAM" id="SSF56784">
    <property type="entry name" value="HAD-like"/>
    <property type="match status" value="1"/>
</dbReference>
<comment type="caution">
    <text evidence="5">The sequence shown here is derived from an EMBL/GenBank/DDBJ whole genome shotgun (WGS) entry which is preliminary data.</text>
</comment>
<evidence type="ECO:0000313" key="5">
    <source>
        <dbReference type="EMBL" id="MDT0649785.1"/>
    </source>
</evidence>
<dbReference type="PANTHER" id="PTHR43434">
    <property type="entry name" value="PHOSPHOGLYCOLATE PHOSPHATASE"/>
    <property type="match status" value="1"/>
</dbReference>
<dbReference type="SFLD" id="SFLDS00003">
    <property type="entry name" value="Haloacid_Dehalogenase"/>
    <property type="match status" value="1"/>
</dbReference>
<dbReference type="Gene3D" id="1.10.150.240">
    <property type="entry name" value="Putative phosphatase, domain 2"/>
    <property type="match status" value="1"/>
</dbReference>
<evidence type="ECO:0000256" key="4">
    <source>
        <dbReference type="ARBA" id="ARBA00013078"/>
    </source>
</evidence>
<comment type="similarity">
    <text evidence="3">Belongs to the HAD-like hydrolase superfamily. CbbY/CbbZ/Gph/YieH family.</text>
</comment>
<reference evidence="5 6" key="1">
    <citation type="submission" date="2023-09" db="EMBL/GenBank/DDBJ databases">
        <authorList>
            <person name="Rey-Velasco X."/>
        </authorList>
    </citation>
    <scope>NUCLEOTIDE SEQUENCE [LARGE SCALE GENOMIC DNA]</scope>
    <source>
        <strain evidence="5 6">F297</strain>
    </source>
</reference>
<dbReference type="SFLD" id="SFLDG01129">
    <property type="entry name" value="C1.5:_HAD__Beta-PGM__Phosphata"/>
    <property type="match status" value="1"/>
</dbReference>
<dbReference type="InterPro" id="IPR036412">
    <property type="entry name" value="HAD-like_sf"/>
</dbReference>
<dbReference type="Gene3D" id="3.40.50.1000">
    <property type="entry name" value="HAD superfamily/HAD-like"/>
    <property type="match status" value="1"/>
</dbReference>
<proteinExistence type="inferred from homology"/>
<dbReference type="InterPro" id="IPR023214">
    <property type="entry name" value="HAD_sf"/>
</dbReference>
<gene>
    <name evidence="5" type="ORF">RM529_06500</name>
</gene>
<comment type="pathway">
    <text evidence="2">Organic acid metabolism; glycolate biosynthesis; glycolate from 2-phosphoglycolate: step 1/1.</text>
</comment>
<name>A0ABU3CTU7_9FLAO</name>
<dbReference type="EC" id="3.1.3.18" evidence="4"/>
<organism evidence="5 6">
    <name type="scientific">Autumnicola edwardsiae</name>
    <dbReference type="NCBI Taxonomy" id="3075594"/>
    <lineage>
        <taxon>Bacteria</taxon>
        <taxon>Pseudomonadati</taxon>
        <taxon>Bacteroidota</taxon>
        <taxon>Flavobacteriia</taxon>
        <taxon>Flavobacteriales</taxon>
        <taxon>Flavobacteriaceae</taxon>
        <taxon>Autumnicola</taxon>
    </lineage>
</organism>
<dbReference type="InterPro" id="IPR050155">
    <property type="entry name" value="HAD-like_hydrolase_sf"/>
</dbReference>
<evidence type="ECO:0000256" key="2">
    <source>
        <dbReference type="ARBA" id="ARBA00004818"/>
    </source>
</evidence>
<evidence type="ECO:0000313" key="6">
    <source>
        <dbReference type="Proteomes" id="UP001248819"/>
    </source>
</evidence>
<dbReference type="RefSeq" id="WP_311483942.1">
    <property type="nucleotide sequence ID" value="NZ_JAVRHP010000023.1"/>
</dbReference>
<keyword evidence="6" id="KW-1185">Reference proteome</keyword>
<dbReference type="InterPro" id="IPR041492">
    <property type="entry name" value="HAD_2"/>
</dbReference>
<sequence>MREFIGKEVILWDFDGVIVDSMAVREKGFVETLKDFPEEEVSQLINYHEKNGGLSRYVKFRYFFEEIRKEEVDQKKVKELSSAFSDIMRKSLIDKRILIGEVVGFIKSHQEDFKMHVVSGSDGEELRFLCGQLGISSYFYSIEGSPTPKIELVENLLQEYKYEKKKTCLIGDSVNDKEAADRNGIDFYGYNNTELKKENAYINSFG</sequence>